<dbReference type="AlphaFoldDB" id="T0F4R2"/>
<keyword evidence="12" id="KW-1185">Reference proteome</keyword>
<protein>
    <recommendedName>
        <fullName evidence="2">histidine kinase</fullName>
        <ecNumber evidence="2">2.7.13.3</ecNumber>
    </recommendedName>
</protein>
<dbReference type="InterPro" id="IPR052162">
    <property type="entry name" value="Sensor_kinase/Photoreceptor"/>
</dbReference>
<dbReference type="PROSITE" id="PS50112">
    <property type="entry name" value="PAS"/>
    <property type="match status" value="4"/>
</dbReference>
<dbReference type="Proteomes" id="UP000015454">
    <property type="component" value="Unassembled WGS sequence"/>
</dbReference>
<dbReference type="SUPFAM" id="SSF47384">
    <property type="entry name" value="Homodimeric domain of signal transducing histidine kinase"/>
    <property type="match status" value="1"/>
</dbReference>
<dbReference type="InterPro" id="IPR005467">
    <property type="entry name" value="His_kinase_dom"/>
</dbReference>
<feature type="domain" description="PAS" evidence="9">
    <location>
        <begin position="175"/>
        <end position="247"/>
    </location>
</feature>
<dbReference type="SUPFAM" id="SSF55874">
    <property type="entry name" value="ATPase domain of HSP90 chaperone/DNA topoisomerase II/histidine kinase"/>
    <property type="match status" value="1"/>
</dbReference>
<evidence type="ECO:0000256" key="7">
    <source>
        <dbReference type="SAM" id="MobiDB-lite"/>
    </source>
</evidence>
<dbReference type="InterPro" id="IPR013767">
    <property type="entry name" value="PAS_fold"/>
</dbReference>
<dbReference type="PANTHER" id="PTHR43304">
    <property type="entry name" value="PHYTOCHROME-LIKE PROTEIN CPH1"/>
    <property type="match status" value="1"/>
</dbReference>
<dbReference type="Pfam" id="PF13426">
    <property type="entry name" value="PAS_9"/>
    <property type="match status" value="1"/>
</dbReference>
<proteinExistence type="predicted"/>
<evidence type="ECO:0000259" key="10">
    <source>
        <dbReference type="PROSITE" id="PS50113"/>
    </source>
</evidence>
<evidence type="ECO:0000256" key="4">
    <source>
        <dbReference type="ARBA" id="ARBA00022679"/>
    </source>
</evidence>
<evidence type="ECO:0000259" key="8">
    <source>
        <dbReference type="PROSITE" id="PS50109"/>
    </source>
</evidence>
<dbReference type="CDD" id="cd00130">
    <property type="entry name" value="PAS"/>
    <property type="match status" value="4"/>
</dbReference>
<dbReference type="InterPro" id="IPR036097">
    <property type="entry name" value="HisK_dim/P_sf"/>
</dbReference>
<dbReference type="InterPro" id="IPR003661">
    <property type="entry name" value="HisK_dim/P_dom"/>
</dbReference>
<dbReference type="PROSITE" id="PS50113">
    <property type="entry name" value="PAC"/>
    <property type="match status" value="3"/>
</dbReference>
<dbReference type="Gene3D" id="2.10.70.100">
    <property type="match status" value="1"/>
</dbReference>
<dbReference type="SMART" id="SM00065">
    <property type="entry name" value="GAF"/>
    <property type="match status" value="1"/>
</dbReference>
<dbReference type="InterPro" id="IPR036890">
    <property type="entry name" value="HATPase_C_sf"/>
</dbReference>
<sequence length="1224" mass="139671">MFGLVSEKSVNRSPKKEKAKDASIELREAKRRIKALETQLKNHTGNGFFFEELLDCSPTPTAILDFTSGKFREVNAAILPLFGYSRKELLKKTMINLSPELQPENQKSRELLRSKFEECRKNGEVSFYWEYLNSNGCSLPCKVRFSTLRNSESMFSVQIEDLRRRKAIDSLLRGTHERFDLLIKNLAEDVWVWDIALNPILPGEKLDNILGYYNKELIRNLKFWKVLIHPNDARRTLTLLQQTLSGKKDLFDADYRMRGKDGTYKWILTRGQVIERSWTGEATKMLGFHADISKQKKAEESDRIKRNLEALTTSISTELINLPSHEIGEAIRNTIDKICKFFQMDRANLVLYDLERLKRTLLHEYINPKAKNKSPSWPELSDINPESFLTKHLLLNKIITLDINEIPDSSVDLKTLLNTVGIKFLVGIPLTLAGTVVGAIGLNAERHRSEVRHRFEEFEIFHLRTIGEVISNALERKKKEEELHTERDLLAGIMDTSVAAITVLTPDGRISYANSSAERILGLSAENLKERTYDSVEWKSTSIDGGPWQPEDQPFLRVINSGEPVFDVRHAIEDGRGLRKYLSINGSPIKNDLGEITSLVFLVTDITDSLLAERALKESEERLRLALNAANMGTWSWDLKEDSIHWSANTRHLFGISLDEFGGKSEHFFDLIHPDDLEKVRATVELSVSGKNDDFHIEYRIFHKEGTVHWIEGKGRVYRAIDGDPIRMAGTVTDITNRKNAENELKASQLRFQAFYRFANEAILFLNPRTERILDTNPAFLNIFGFANEKEIQGIPAKSLFTSESWTTVHTRLRSFESIDNLELRTIRVDGTIFPSIGSIHFYNEKDSYIAAVSLLDTSAIQEVEELKMINNEISVRNKLIEMQKNELEETLEDLKRTQAQLIQSEKMAALGQLIAGIAHEINNPIGAVQASNQNLQECLLRFQTLLPEVQSIISQMPHDEVESFRSFLNQVRQIREHLAGIEERRVKKELILEFEALGFESPYMFADSLADMGFRTIPKEAIPFLKSARATTLLEYSSIESFFFTNTNTIQIAVDRVSKILYALKNFSHFDTGSTKIPASLQESIETVLTIYQNQLKKGIQVTKEYDDIPKILCYPDDLLHVWTNLIYNSLQAMDFRGRIRIRTYTQDEEVAVEINDSGPGIPENIREKIFQPFFTTKPPGEGSGLGLDIVHKIIAKHGGRIEVESVPGSTTFRVFLPLLPAE</sequence>
<dbReference type="Gene3D" id="3.30.450.20">
    <property type="entry name" value="PAS domain"/>
    <property type="match status" value="5"/>
</dbReference>
<feature type="domain" description="Histidine kinase" evidence="8">
    <location>
        <begin position="1055"/>
        <end position="1222"/>
    </location>
</feature>
<dbReference type="GO" id="GO:0006355">
    <property type="term" value="P:regulation of DNA-templated transcription"/>
    <property type="evidence" value="ECO:0007669"/>
    <property type="project" value="InterPro"/>
</dbReference>
<dbReference type="NCBIfam" id="TIGR00229">
    <property type="entry name" value="sensory_box"/>
    <property type="match status" value="4"/>
</dbReference>
<feature type="compositionally biased region" description="Basic and acidic residues" evidence="7">
    <location>
        <begin position="14"/>
        <end position="23"/>
    </location>
</feature>
<feature type="domain" description="PAC" evidence="10">
    <location>
        <begin position="695"/>
        <end position="747"/>
    </location>
</feature>
<feature type="domain" description="PAS" evidence="9">
    <location>
        <begin position="486"/>
        <end position="528"/>
    </location>
</feature>
<keyword evidence="3" id="KW-0597">Phosphoprotein</keyword>
<comment type="catalytic activity">
    <reaction evidence="1">
        <text>ATP + protein L-histidine = ADP + protein N-phospho-L-histidine.</text>
        <dbReference type="EC" id="2.7.13.3"/>
    </reaction>
</comment>
<dbReference type="InterPro" id="IPR003594">
    <property type="entry name" value="HATPase_dom"/>
</dbReference>
<dbReference type="Gene3D" id="3.30.565.10">
    <property type="entry name" value="Histidine kinase-like ATPase, C-terminal domain"/>
    <property type="match status" value="1"/>
</dbReference>
<feature type="domain" description="PAC" evidence="10">
    <location>
        <begin position="251"/>
        <end position="304"/>
    </location>
</feature>
<dbReference type="EC" id="2.7.13.3" evidence="2"/>
<dbReference type="EMBL" id="AHMO02000008">
    <property type="protein sequence ID" value="EQA46070.1"/>
    <property type="molecule type" value="Genomic_DNA"/>
</dbReference>
<accession>T0F4R2</accession>
<feature type="domain" description="PAC" evidence="10">
    <location>
        <begin position="566"/>
        <end position="618"/>
    </location>
</feature>
<dbReference type="GO" id="GO:0000155">
    <property type="term" value="F:phosphorelay sensor kinase activity"/>
    <property type="evidence" value="ECO:0007669"/>
    <property type="project" value="InterPro"/>
</dbReference>
<evidence type="ECO:0000256" key="6">
    <source>
        <dbReference type="SAM" id="Coils"/>
    </source>
</evidence>
<dbReference type="Gene3D" id="3.30.450.40">
    <property type="match status" value="1"/>
</dbReference>
<dbReference type="InterPro" id="IPR035965">
    <property type="entry name" value="PAS-like_dom_sf"/>
</dbReference>
<dbReference type="InterPro" id="IPR013655">
    <property type="entry name" value="PAS_fold_3"/>
</dbReference>
<dbReference type="SMART" id="SM00086">
    <property type="entry name" value="PAC"/>
    <property type="match status" value="3"/>
</dbReference>
<dbReference type="Pfam" id="PF00989">
    <property type="entry name" value="PAS"/>
    <property type="match status" value="1"/>
</dbReference>
<dbReference type="InterPro" id="IPR029016">
    <property type="entry name" value="GAF-like_dom_sf"/>
</dbReference>
<feature type="domain" description="PAS" evidence="9">
    <location>
        <begin position="50"/>
        <end position="106"/>
    </location>
</feature>
<dbReference type="PROSITE" id="PS50109">
    <property type="entry name" value="HIS_KIN"/>
    <property type="match status" value="1"/>
</dbReference>
<dbReference type="SUPFAM" id="SSF55785">
    <property type="entry name" value="PYP-like sensor domain (PAS domain)"/>
    <property type="match status" value="5"/>
</dbReference>
<dbReference type="STRING" id="1049789.LEP1GSC050_2167"/>
<dbReference type="InterPro" id="IPR001610">
    <property type="entry name" value="PAC"/>
</dbReference>
<dbReference type="SMART" id="SM00387">
    <property type="entry name" value="HATPase_c"/>
    <property type="match status" value="1"/>
</dbReference>
<keyword evidence="5" id="KW-0418">Kinase</keyword>
<dbReference type="InterPro" id="IPR003018">
    <property type="entry name" value="GAF"/>
</dbReference>
<feature type="domain" description="PAS" evidence="9">
    <location>
        <begin position="619"/>
        <end position="691"/>
    </location>
</feature>
<dbReference type="InterPro" id="IPR000014">
    <property type="entry name" value="PAS"/>
</dbReference>
<dbReference type="InterPro" id="IPR013656">
    <property type="entry name" value="PAS_4"/>
</dbReference>
<dbReference type="InterPro" id="IPR004358">
    <property type="entry name" value="Sig_transdc_His_kin-like_C"/>
</dbReference>
<feature type="coiled-coil region" evidence="6">
    <location>
        <begin position="871"/>
        <end position="908"/>
    </location>
</feature>
<dbReference type="PANTHER" id="PTHR43304:SF1">
    <property type="entry name" value="PAC DOMAIN-CONTAINING PROTEIN"/>
    <property type="match status" value="1"/>
</dbReference>
<evidence type="ECO:0000256" key="5">
    <source>
        <dbReference type="ARBA" id="ARBA00022777"/>
    </source>
</evidence>
<keyword evidence="6" id="KW-0175">Coiled coil</keyword>
<gene>
    <name evidence="11" type="ORF">LEP1GSC050_2167</name>
</gene>
<dbReference type="InterPro" id="IPR000700">
    <property type="entry name" value="PAS-assoc_C"/>
</dbReference>
<dbReference type="SUPFAM" id="SSF55781">
    <property type="entry name" value="GAF domain-like"/>
    <property type="match status" value="1"/>
</dbReference>
<evidence type="ECO:0000256" key="3">
    <source>
        <dbReference type="ARBA" id="ARBA00022553"/>
    </source>
</evidence>
<evidence type="ECO:0000313" key="12">
    <source>
        <dbReference type="Proteomes" id="UP000015454"/>
    </source>
</evidence>
<dbReference type="Pfam" id="PF08448">
    <property type="entry name" value="PAS_4"/>
    <property type="match status" value="1"/>
</dbReference>
<dbReference type="SMART" id="SM00091">
    <property type="entry name" value="PAS"/>
    <property type="match status" value="5"/>
</dbReference>
<evidence type="ECO:0000313" key="11">
    <source>
        <dbReference type="EMBL" id="EQA46070.1"/>
    </source>
</evidence>
<organism evidence="11 12">
    <name type="scientific">Leptospira broomii serovar Hurstbridge str. 5399</name>
    <dbReference type="NCBI Taxonomy" id="1049789"/>
    <lineage>
        <taxon>Bacteria</taxon>
        <taxon>Pseudomonadati</taxon>
        <taxon>Spirochaetota</taxon>
        <taxon>Spirochaetia</taxon>
        <taxon>Leptospirales</taxon>
        <taxon>Leptospiraceae</taxon>
        <taxon>Leptospira</taxon>
    </lineage>
</organism>
<dbReference type="PRINTS" id="PR00344">
    <property type="entry name" value="BCTRLSENSOR"/>
</dbReference>
<dbReference type="Gene3D" id="1.10.287.130">
    <property type="match status" value="1"/>
</dbReference>
<dbReference type="Pfam" id="PF08447">
    <property type="entry name" value="PAS_3"/>
    <property type="match status" value="2"/>
</dbReference>
<reference evidence="11" key="1">
    <citation type="submission" date="2013-05" db="EMBL/GenBank/DDBJ databases">
        <authorList>
            <person name="Harkins D.M."/>
            <person name="Durkin A.S."/>
            <person name="Brinkac L.M."/>
            <person name="Haft D.H."/>
            <person name="Selengut J.D."/>
            <person name="Sanka R."/>
            <person name="DePew J."/>
            <person name="Purushe J."/>
            <person name="Hartskeerl R.A."/>
            <person name="Ahmed A."/>
            <person name="van der Linden H."/>
            <person name="Goris M.G.A."/>
            <person name="Vinetz J.M."/>
            <person name="Sutton G.G."/>
            <person name="Nierman W.C."/>
            <person name="Fouts D.E."/>
        </authorList>
    </citation>
    <scope>NUCLEOTIDE SEQUENCE [LARGE SCALE GENOMIC DNA]</scope>
    <source>
        <strain evidence="11">5399</strain>
    </source>
</reference>
<evidence type="ECO:0000256" key="2">
    <source>
        <dbReference type="ARBA" id="ARBA00012438"/>
    </source>
</evidence>
<evidence type="ECO:0000259" key="9">
    <source>
        <dbReference type="PROSITE" id="PS50112"/>
    </source>
</evidence>
<evidence type="ECO:0000256" key="1">
    <source>
        <dbReference type="ARBA" id="ARBA00000085"/>
    </source>
</evidence>
<dbReference type="CDD" id="cd00082">
    <property type="entry name" value="HisKA"/>
    <property type="match status" value="1"/>
</dbReference>
<name>T0F4R2_9LEPT</name>
<feature type="region of interest" description="Disordered" evidence="7">
    <location>
        <begin position="1"/>
        <end position="23"/>
    </location>
</feature>
<comment type="caution">
    <text evidence="11">The sequence shown here is derived from an EMBL/GenBank/DDBJ whole genome shotgun (WGS) entry which is preliminary data.</text>
</comment>
<dbReference type="Pfam" id="PF02518">
    <property type="entry name" value="HATPase_c"/>
    <property type="match status" value="1"/>
</dbReference>
<keyword evidence="4" id="KW-0808">Transferase</keyword>